<gene>
    <name evidence="6" type="ORF">Desgi_0849</name>
</gene>
<dbReference type="FunFam" id="3.40.50.300:FF:000425">
    <property type="entry name" value="Probable ABC transporter, ATP-binding subunit"/>
    <property type="match status" value="1"/>
</dbReference>
<dbReference type="InterPro" id="IPR008995">
    <property type="entry name" value="Mo/tungstate-bd_C_term_dom"/>
</dbReference>
<dbReference type="KEGG" id="dgi:Desgi_0849"/>
<dbReference type="GO" id="GO:0015418">
    <property type="term" value="F:ABC-type quaternary ammonium compound transporting activity"/>
    <property type="evidence" value="ECO:0007669"/>
    <property type="project" value="UniProtKB-EC"/>
</dbReference>
<keyword evidence="1" id="KW-0813">Transport</keyword>
<dbReference type="EMBL" id="CP003273">
    <property type="protein sequence ID" value="AGL00398.1"/>
    <property type="molecule type" value="Genomic_DNA"/>
</dbReference>
<dbReference type="GO" id="GO:0005524">
    <property type="term" value="F:ATP binding"/>
    <property type="evidence" value="ECO:0007669"/>
    <property type="project" value="UniProtKB-KW"/>
</dbReference>
<keyword evidence="2" id="KW-0547">Nucleotide-binding</keyword>
<dbReference type="InterPro" id="IPR003439">
    <property type="entry name" value="ABC_transporter-like_ATP-bd"/>
</dbReference>
<dbReference type="InterPro" id="IPR027417">
    <property type="entry name" value="P-loop_NTPase"/>
</dbReference>
<evidence type="ECO:0000256" key="3">
    <source>
        <dbReference type="ARBA" id="ARBA00022840"/>
    </source>
</evidence>
<accession>R4KB44</accession>
<reference evidence="6 7" key="1">
    <citation type="submission" date="2012-01" db="EMBL/GenBank/DDBJ databases">
        <title>Complete sequence of Desulfotomaculum gibsoniae DSM 7213.</title>
        <authorList>
            <consortium name="US DOE Joint Genome Institute"/>
            <person name="Lucas S."/>
            <person name="Han J."/>
            <person name="Lapidus A."/>
            <person name="Cheng J.-F."/>
            <person name="Goodwin L."/>
            <person name="Pitluck S."/>
            <person name="Peters L."/>
            <person name="Ovchinnikova G."/>
            <person name="Teshima H."/>
            <person name="Detter J.C."/>
            <person name="Han C."/>
            <person name="Tapia R."/>
            <person name="Land M."/>
            <person name="Hauser L."/>
            <person name="Kyrpides N."/>
            <person name="Ivanova N."/>
            <person name="Pagani I."/>
            <person name="Parshina S."/>
            <person name="Plugge C."/>
            <person name="Muyzer G."/>
            <person name="Kuever J."/>
            <person name="Ivanova A."/>
            <person name="Nazina T."/>
            <person name="Klenk H.-P."/>
            <person name="Brambilla E."/>
            <person name="Spring S."/>
            <person name="Stams A.F."/>
            <person name="Woyke T."/>
        </authorList>
    </citation>
    <scope>NUCLEOTIDE SEQUENCE [LARGE SCALE GENOMIC DNA]</scope>
    <source>
        <strain evidence="6 7">DSM 7213</strain>
    </source>
</reference>
<name>R4KB44_9FIRM</name>
<dbReference type="InterPro" id="IPR003593">
    <property type="entry name" value="AAA+_ATPase"/>
</dbReference>
<evidence type="ECO:0000256" key="2">
    <source>
        <dbReference type="ARBA" id="ARBA00022741"/>
    </source>
</evidence>
<dbReference type="SUPFAM" id="SSF50331">
    <property type="entry name" value="MOP-like"/>
    <property type="match status" value="1"/>
</dbReference>
<keyword evidence="3" id="KW-0067">ATP-binding</keyword>
<evidence type="ECO:0000256" key="4">
    <source>
        <dbReference type="ARBA" id="ARBA00066388"/>
    </source>
</evidence>
<protein>
    <recommendedName>
        <fullName evidence="4">ABC-type quaternary amine transporter</fullName>
        <ecNumber evidence="4">7.6.2.9</ecNumber>
    </recommendedName>
</protein>
<evidence type="ECO:0000313" key="6">
    <source>
        <dbReference type="EMBL" id="AGL00398.1"/>
    </source>
</evidence>
<keyword evidence="7" id="KW-1185">Reference proteome</keyword>
<evidence type="ECO:0000313" key="7">
    <source>
        <dbReference type="Proteomes" id="UP000013520"/>
    </source>
</evidence>
<organism evidence="6 7">
    <name type="scientific">Desulfoscipio gibsoniae DSM 7213</name>
    <dbReference type="NCBI Taxonomy" id="767817"/>
    <lineage>
        <taxon>Bacteria</taxon>
        <taxon>Bacillati</taxon>
        <taxon>Bacillota</taxon>
        <taxon>Clostridia</taxon>
        <taxon>Eubacteriales</taxon>
        <taxon>Desulfallaceae</taxon>
        <taxon>Desulfoscipio</taxon>
    </lineage>
</organism>
<dbReference type="Gene3D" id="2.40.50.100">
    <property type="match status" value="1"/>
</dbReference>
<dbReference type="HOGENOM" id="CLU_000604_1_1_9"/>
<proteinExistence type="predicted"/>
<dbReference type="PANTHER" id="PTHR42781:SF4">
    <property type="entry name" value="SPERMIDINE_PUTRESCINE IMPORT ATP-BINDING PROTEIN POTA"/>
    <property type="match status" value="1"/>
</dbReference>
<dbReference type="InterPro" id="IPR005116">
    <property type="entry name" value="Transp-assoc_OB_typ1"/>
</dbReference>
<evidence type="ECO:0000256" key="1">
    <source>
        <dbReference type="ARBA" id="ARBA00022448"/>
    </source>
</evidence>
<dbReference type="SUPFAM" id="SSF52540">
    <property type="entry name" value="P-loop containing nucleoside triphosphate hydrolases"/>
    <property type="match status" value="1"/>
</dbReference>
<dbReference type="PANTHER" id="PTHR42781">
    <property type="entry name" value="SPERMIDINE/PUTRESCINE IMPORT ATP-BINDING PROTEIN POTA"/>
    <property type="match status" value="1"/>
</dbReference>
<dbReference type="PROSITE" id="PS50893">
    <property type="entry name" value="ABC_TRANSPORTER_2"/>
    <property type="match status" value="1"/>
</dbReference>
<dbReference type="Gene3D" id="3.40.50.300">
    <property type="entry name" value="P-loop containing nucleotide triphosphate hydrolases"/>
    <property type="match status" value="1"/>
</dbReference>
<sequence>MLEIRDLNVNLFGFALRNIQLTINQGEFFALLGPTGSGKTVLLETIAGIKQPSGGRFFFHRRDVTHLKPEQRNISIVYQDYALFPHLNVLANIQYGLRFKKKRNVAGKPEMLHMLVEMLGIDHLLKRYPDNLSGGEKQRVALARALIVEPDILLLGEPFSALDTNTKETVQAEIKALHSALKITTLMVTHNFSEVFSLAERVAIIKNGEVQQVGTTEEVFKMPNSQFVAEFVGMKNVFALHQVNGKAMLGDVLQLDMQVPEEQSAGKHPTTGGNNKYFIGLRPEDIVVGNGALKTDYQLTGTVLTISNNGVYSEVKVQSGQVNFTAYITPNRFFELGLRENKTVTLGFDRKNINFIKGQACATG</sequence>
<dbReference type="Proteomes" id="UP000013520">
    <property type="component" value="Chromosome"/>
</dbReference>
<evidence type="ECO:0000259" key="5">
    <source>
        <dbReference type="PROSITE" id="PS50893"/>
    </source>
</evidence>
<dbReference type="SMART" id="SM00382">
    <property type="entry name" value="AAA"/>
    <property type="match status" value="1"/>
</dbReference>
<dbReference type="PROSITE" id="PS00211">
    <property type="entry name" value="ABC_TRANSPORTER_1"/>
    <property type="match status" value="1"/>
</dbReference>
<dbReference type="STRING" id="767817.Desgi_0849"/>
<dbReference type="EC" id="7.6.2.9" evidence="4"/>
<dbReference type="GO" id="GO:0016887">
    <property type="term" value="F:ATP hydrolysis activity"/>
    <property type="evidence" value="ECO:0007669"/>
    <property type="project" value="InterPro"/>
</dbReference>
<dbReference type="AlphaFoldDB" id="R4KB44"/>
<dbReference type="InterPro" id="IPR050093">
    <property type="entry name" value="ABC_SmlMolc_Importer"/>
</dbReference>
<dbReference type="Pfam" id="PF03459">
    <property type="entry name" value="TOBE"/>
    <property type="match status" value="1"/>
</dbReference>
<feature type="domain" description="ABC transporter" evidence="5">
    <location>
        <begin position="2"/>
        <end position="232"/>
    </location>
</feature>
<dbReference type="RefSeq" id="WP_006521052.1">
    <property type="nucleotide sequence ID" value="NC_021184.1"/>
</dbReference>
<dbReference type="InterPro" id="IPR017871">
    <property type="entry name" value="ABC_transporter-like_CS"/>
</dbReference>
<dbReference type="OrthoDB" id="9802264at2"/>
<dbReference type="Pfam" id="PF00005">
    <property type="entry name" value="ABC_tran"/>
    <property type="match status" value="1"/>
</dbReference>
<dbReference type="eggNOG" id="COG3842">
    <property type="taxonomic scope" value="Bacteria"/>
</dbReference>